<dbReference type="PANTHER" id="PTHR42988:SF2">
    <property type="entry name" value="CYCLIC NUCLEOTIDE PHOSPHODIESTERASE CBUA0032-RELATED"/>
    <property type="match status" value="1"/>
</dbReference>
<dbReference type="SUPFAM" id="SSF56300">
    <property type="entry name" value="Metallo-dependent phosphatases"/>
    <property type="match status" value="1"/>
</dbReference>
<keyword evidence="3" id="KW-0408">Iron</keyword>
<name>A0ABY4RHT8_9BACL</name>
<proteinExistence type="inferred from homology"/>
<comment type="similarity">
    <text evidence="4">Belongs to the cyclic nucleotide phosphodiesterase class-III family.</text>
</comment>
<evidence type="ECO:0000259" key="5">
    <source>
        <dbReference type="Pfam" id="PF00149"/>
    </source>
</evidence>
<evidence type="ECO:0000256" key="1">
    <source>
        <dbReference type="ARBA" id="ARBA00022723"/>
    </source>
</evidence>
<organism evidence="6 7">
    <name type="scientific">Paenibacillus konkukensis</name>
    <dbReference type="NCBI Taxonomy" id="2020716"/>
    <lineage>
        <taxon>Bacteria</taxon>
        <taxon>Bacillati</taxon>
        <taxon>Bacillota</taxon>
        <taxon>Bacilli</taxon>
        <taxon>Bacillales</taxon>
        <taxon>Paenibacillaceae</taxon>
        <taxon>Paenibacillus</taxon>
    </lineage>
</organism>
<dbReference type="Pfam" id="PF00149">
    <property type="entry name" value="Metallophos"/>
    <property type="match status" value="1"/>
</dbReference>
<reference evidence="6" key="1">
    <citation type="submission" date="2018-02" db="EMBL/GenBank/DDBJ databases">
        <authorList>
            <person name="Kim S.-K."/>
            <person name="Jung H.-I."/>
            <person name="Lee S.-W."/>
        </authorList>
    </citation>
    <scope>NUCLEOTIDE SEQUENCE</scope>
    <source>
        <strain evidence="6">SK3146</strain>
    </source>
</reference>
<evidence type="ECO:0000313" key="6">
    <source>
        <dbReference type="EMBL" id="UQZ81722.1"/>
    </source>
</evidence>
<keyword evidence="1" id="KW-0479">Metal-binding</keyword>
<dbReference type="InterPro" id="IPR050884">
    <property type="entry name" value="CNP_phosphodiesterase-III"/>
</dbReference>
<evidence type="ECO:0000256" key="3">
    <source>
        <dbReference type="ARBA" id="ARBA00023004"/>
    </source>
</evidence>
<evidence type="ECO:0000256" key="2">
    <source>
        <dbReference type="ARBA" id="ARBA00022801"/>
    </source>
</evidence>
<sequence length="275" mass="32099">MRLAIIGDLHFFDHQLVQGNEELLLAKERFYENFLEIFFEMEADVHISLGDLTHMGLEEEFEHVYRHIRNSGVSFRHILGNHDAYELPKSKIQSLMDHPLNDVLETEDALFVFVDSTREMDPQDYSGHFKADQLDWLETQMHASPSKPIFVFAHHPLYNTTATSTDEKMHMDPAIDMRAILRQRQGTGFYFNGHNHVHSIAREEQWSFIQTAACMCHPSIRLVEIDKSEVRTRVVAVEDREIVEAARILYDKLPQYHRPLQAQGQEADRDQIMLL</sequence>
<keyword evidence="7" id="KW-1185">Reference proteome</keyword>
<dbReference type="EMBL" id="CP027059">
    <property type="protein sequence ID" value="UQZ81722.1"/>
    <property type="molecule type" value="Genomic_DNA"/>
</dbReference>
<dbReference type="Gene3D" id="3.60.21.10">
    <property type="match status" value="1"/>
</dbReference>
<dbReference type="Proteomes" id="UP001057134">
    <property type="component" value="Chromosome"/>
</dbReference>
<gene>
    <name evidence="6" type="primary">cpdA_1</name>
    <name evidence="6" type="ORF">SK3146_00878</name>
</gene>
<feature type="domain" description="Calcineurin-like phosphoesterase" evidence="5">
    <location>
        <begin position="1"/>
        <end position="197"/>
    </location>
</feature>
<dbReference type="EC" id="3.1.4.17" evidence="6"/>
<dbReference type="InterPro" id="IPR029052">
    <property type="entry name" value="Metallo-depent_PP-like"/>
</dbReference>
<dbReference type="PANTHER" id="PTHR42988">
    <property type="entry name" value="PHOSPHOHYDROLASE"/>
    <property type="match status" value="1"/>
</dbReference>
<dbReference type="GO" id="GO:0004114">
    <property type="term" value="F:3',5'-cyclic-nucleotide phosphodiesterase activity"/>
    <property type="evidence" value="ECO:0007669"/>
    <property type="project" value="UniProtKB-EC"/>
</dbReference>
<dbReference type="InterPro" id="IPR004843">
    <property type="entry name" value="Calcineurin-like_PHP"/>
</dbReference>
<keyword evidence="2 6" id="KW-0378">Hydrolase</keyword>
<reference evidence="6" key="2">
    <citation type="journal article" date="2021" name="J Anim Sci Technol">
        <title>Complete genome sequence of Paenibacillus konkukensis sp. nov. SK3146 as a potential probiotic strain.</title>
        <authorList>
            <person name="Jung H.I."/>
            <person name="Park S."/>
            <person name="Niu K.M."/>
            <person name="Lee S.W."/>
            <person name="Kothari D."/>
            <person name="Yi K.J."/>
            <person name="Kim S.K."/>
        </authorList>
    </citation>
    <scope>NUCLEOTIDE SEQUENCE</scope>
    <source>
        <strain evidence="6">SK3146</strain>
    </source>
</reference>
<dbReference type="RefSeq" id="WP_249863932.1">
    <property type="nucleotide sequence ID" value="NZ_CP027059.1"/>
</dbReference>
<evidence type="ECO:0000313" key="7">
    <source>
        <dbReference type="Proteomes" id="UP001057134"/>
    </source>
</evidence>
<accession>A0ABY4RHT8</accession>
<evidence type="ECO:0000256" key="4">
    <source>
        <dbReference type="ARBA" id="ARBA00025742"/>
    </source>
</evidence>
<protein>
    <submittedName>
        <fullName evidence="6">3',5'-cyclic adenosine monophosphate phosphodiesterase CpdA</fullName>
        <ecNumber evidence="6">3.1.4.17</ecNumber>
    </submittedName>
</protein>